<sequence length="519" mass="58993">MNEKRIIVLVILACAVLACEMVIYIWYISSLYSLQFLPVNISVSQIMSAVSDTEETQLNKSTRLNVTNLYPGEVMVSTSIKDNHKIISSRSSHGSFPNITSEQSTNSPVQKLEKNFSLTLPMLRSYITHHMWPVYNWTGTDVKSLPNKTIMFHNIPSWLQANGNEYFKNCEVSACSLTSDTKWRQSADAIFYHVSRLNEDGPPEGRPPGQIWIAYGFESPVHSNSQYRSPGWKNVFNWTITYRQDSDLFSPYATLTRRNGPSTKNFTQVALEKTKSVAWFVSNCHTPSKREVYVKRMQKVISVDIFDINVVPVVRGGADYKKSFPPGTFIDASDFKGPEDLAAYLKNLEKDIETYSTFLRKKDQYRNRKAAESSLVNVPLDTQDHDNHIDEDVSLDADQSGSAVTSQPRPQKTSRVPVCMPFDEAHSEREWSSGLCTCRSEQRPCCWMCCCWPYYRYAVSTRLGETPFMPLIPCAAFALRVKTRALFSIKGSILQDFFTALCCEPCVICQITRELDSKI</sequence>
<dbReference type="PANTHER" id="PTHR48438:SF1">
    <property type="entry name" value="ALPHA-(1,3)-FUCOSYLTRANSFERASE C-RELATED"/>
    <property type="match status" value="1"/>
</dbReference>
<keyword evidence="6 13" id="KW-0808">Transferase</keyword>
<comment type="pathway">
    <text evidence="2">Protein modification; protein glycosylation.</text>
</comment>
<evidence type="ECO:0000256" key="8">
    <source>
        <dbReference type="ARBA" id="ARBA00022968"/>
    </source>
</evidence>
<dbReference type="EMBL" id="PZQS01000002">
    <property type="protein sequence ID" value="PVD36870.1"/>
    <property type="molecule type" value="Genomic_DNA"/>
</dbReference>
<dbReference type="SUPFAM" id="SSF53756">
    <property type="entry name" value="UDP-Glycosyltransferase/glycogen phosphorylase"/>
    <property type="match status" value="1"/>
</dbReference>
<dbReference type="InterPro" id="IPR006461">
    <property type="entry name" value="PLAC_motif_containing"/>
</dbReference>
<dbReference type="PANTHER" id="PTHR48438">
    <property type="entry name" value="ALPHA-(1,3)-FUCOSYLTRANSFERASE C-RELATED"/>
    <property type="match status" value="1"/>
</dbReference>
<evidence type="ECO:0000256" key="4">
    <source>
        <dbReference type="ARBA" id="ARBA00009024"/>
    </source>
</evidence>
<evidence type="ECO:0000256" key="14">
    <source>
        <dbReference type="SAM" id="MobiDB-lite"/>
    </source>
</evidence>
<dbReference type="Gene3D" id="3.40.50.11660">
    <property type="entry name" value="Glycosyl transferase family 10, C-terminal domain"/>
    <property type="match status" value="2"/>
</dbReference>
<dbReference type="GO" id="GO:0032580">
    <property type="term" value="C:Golgi cisterna membrane"/>
    <property type="evidence" value="ECO:0007669"/>
    <property type="project" value="UniProtKB-SubCell"/>
</dbReference>
<evidence type="ECO:0000256" key="10">
    <source>
        <dbReference type="ARBA" id="ARBA00023034"/>
    </source>
</evidence>
<dbReference type="UniPathway" id="UPA00378"/>
<gene>
    <name evidence="17" type="ORF">C0Q70_03860</name>
</gene>
<dbReference type="STRING" id="400727.A0A2T7PU02"/>
<feature type="domain" description="Fucosyltransferase C-terminal" evidence="15">
    <location>
        <begin position="272"/>
        <end position="307"/>
    </location>
</feature>
<dbReference type="InterPro" id="IPR055270">
    <property type="entry name" value="Glyco_tran_10_C"/>
</dbReference>
<dbReference type="NCBIfam" id="TIGR01571">
    <property type="entry name" value="A_thal_Cys_rich"/>
    <property type="match status" value="1"/>
</dbReference>
<dbReference type="OrthoDB" id="6157686at2759"/>
<feature type="region of interest" description="Disordered" evidence="14">
    <location>
        <begin position="395"/>
        <end position="414"/>
    </location>
</feature>
<dbReference type="InterPro" id="IPR001503">
    <property type="entry name" value="Glyco_trans_10"/>
</dbReference>
<evidence type="ECO:0000256" key="3">
    <source>
        <dbReference type="ARBA" id="ARBA00008919"/>
    </source>
</evidence>
<keyword evidence="10 13" id="KW-0333">Golgi apparatus</keyword>
<evidence type="ECO:0000259" key="15">
    <source>
        <dbReference type="Pfam" id="PF00852"/>
    </source>
</evidence>
<keyword evidence="18" id="KW-1185">Reference proteome</keyword>
<keyword evidence="8" id="KW-0735">Signal-anchor</keyword>
<evidence type="ECO:0000313" key="18">
    <source>
        <dbReference type="Proteomes" id="UP000245119"/>
    </source>
</evidence>
<dbReference type="Pfam" id="PF00852">
    <property type="entry name" value="Glyco_transf_10"/>
    <property type="match status" value="2"/>
</dbReference>
<keyword evidence="12" id="KW-0325">Glycoprotein</keyword>
<organism evidence="17 18">
    <name type="scientific">Pomacea canaliculata</name>
    <name type="common">Golden apple snail</name>
    <dbReference type="NCBI Taxonomy" id="400727"/>
    <lineage>
        <taxon>Eukaryota</taxon>
        <taxon>Metazoa</taxon>
        <taxon>Spiralia</taxon>
        <taxon>Lophotrochozoa</taxon>
        <taxon>Mollusca</taxon>
        <taxon>Gastropoda</taxon>
        <taxon>Caenogastropoda</taxon>
        <taxon>Architaenioglossa</taxon>
        <taxon>Ampullarioidea</taxon>
        <taxon>Ampullariidae</taxon>
        <taxon>Pomacea</taxon>
    </lineage>
</organism>
<comment type="similarity">
    <text evidence="3 13">Belongs to the glycosyltransferase 10 family.</text>
</comment>
<keyword evidence="9 13" id="KW-1133">Transmembrane helix</keyword>
<evidence type="ECO:0000313" key="17">
    <source>
        <dbReference type="EMBL" id="PVD36870.1"/>
    </source>
</evidence>
<evidence type="ECO:0000256" key="11">
    <source>
        <dbReference type="ARBA" id="ARBA00023136"/>
    </source>
</evidence>
<accession>A0A2T7PU02</accession>
<dbReference type="EC" id="2.4.1.-" evidence="13"/>
<dbReference type="Proteomes" id="UP000245119">
    <property type="component" value="Linkage Group LG2"/>
</dbReference>
<dbReference type="Pfam" id="PF04749">
    <property type="entry name" value="PLAC8"/>
    <property type="match status" value="1"/>
</dbReference>
<evidence type="ECO:0000259" key="16">
    <source>
        <dbReference type="Pfam" id="PF17039"/>
    </source>
</evidence>
<feature type="domain" description="Fucosyltransferase N-terminal" evidence="16">
    <location>
        <begin position="164"/>
        <end position="252"/>
    </location>
</feature>
<evidence type="ECO:0000256" key="6">
    <source>
        <dbReference type="ARBA" id="ARBA00022679"/>
    </source>
</evidence>
<keyword evidence="5 13" id="KW-0328">Glycosyltransferase</keyword>
<evidence type="ECO:0000256" key="2">
    <source>
        <dbReference type="ARBA" id="ARBA00004922"/>
    </source>
</evidence>
<keyword evidence="11 13" id="KW-0472">Membrane</keyword>
<reference evidence="17 18" key="1">
    <citation type="submission" date="2018-04" db="EMBL/GenBank/DDBJ databases">
        <title>The genome of golden apple snail Pomacea canaliculata provides insight into stress tolerance and invasive adaptation.</title>
        <authorList>
            <person name="Liu C."/>
            <person name="Liu B."/>
            <person name="Ren Y."/>
            <person name="Zhang Y."/>
            <person name="Wang H."/>
            <person name="Li S."/>
            <person name="Jiang F."/>
            <person name="Yin L."/>
            <person name="Zhang G."/>
            <person name="Qian W."/>
            <person name="Fan W."/>
        </authorList>
    </citation>
    <scope>NUCLEOTIDE SEQUENCE [LARGE SCALE GENOMIC DNA]</scope>
    <source>
        <strain evidence="17">SZHN2017</strain>
        <tissue evidence="17">Muscle</tissue>
    </source>
</reference>
<keyword evidence="7 13" id="KW-0812">Transmembrane</keyword>
<dbReference type="GO" id="GO:0008417">
    <property type="term" value="F:fucosyltransferase activity"/>
    <property type="evidence" value="ECO:0007669"/>
    <property type="project" value="InterPro"/>
</dbReference>
<evidence type="ECO:0000256" key="13">
    <source>
        <dbReference type="RuleBase" id="RU003832"/>
    </source>
</evidence>
<comment type="caution">
    <text evidence="17">The sequence shown here is derived from an EMBL/GenBank/DDBJ whole genome shotgun (WGS) entry which is preliminary data.</text>
</comment>
<evidence type="ECO:0000256" key="1">
    <source>
        <dbReference type="ARBA" id="ARBA00004323"/>
    </source>
</evidence>
<dbReference type="AlphaFoldDB" id="A0A2T7PU02"/>
<evidence type="ECO:0000256" key="12">
    <source>
        <dbReference type="ARBA" id="ARBA00023180"/>
    </source>
</evidence>
<comment type="similarity">
    <text evidence="4">Belongs to the cornifelin family.</text>
</comment>
<protein>
    <recommendedName>
        <fullName evidence="13">Fucosyltransferase</fullName>
        <ecNumber evidence="13">2.4.1.-</ecNumber>
    </recommendedName>
</protein>
<dbReference type="GO" id="GO:0000139">
    <property type="term" value="C:Golgi membrane"/>
    <property type="evidence" value="ECO:0007669"/>
    <property type="project" value="UniProtKB-SubCell"/>
</dbReference>
<feature type="compositionally biased region" description="Polar residues" evidence="14">
    <location>
        <begin position="397"/>
        <end position="414"/>
    </location>
</feature>
<evidence type="ECO:0000256" key="5">
    <source>
        <dbReference type="ARBA" id="ARBA00022676"/>
    </source>
</evidence>
<comment type="subcellular location">
    <subcellularLocation>
        <location evidence="1">Golgi apparatus membrane</location>
        <topology evidence="1">Single-pass type II membrane protein</topology>
    </subcellularLocation>
    <subcellularLocation>
        <location evidence="13">Golgi apparatus</location>
        <location evidence="13">Golgi stack membrane</location>
        <topology evidence="13">Single-pass type II membrane protein</topology>
    </subcellularLocation>
</comment>
<dbReference type="InterPro" id="IPR031481">
    <property type="entry name" value="Glyco_tran_10_N"/>
</dbReference>
<name>A0A2T7PU02_POMCA</name>
<evidence type="ECO:0000256" key="7">
    <source>
        <dbReference type="ARBA" id="ARBA00022692"/>
    </source>
</evidence>
<feature type="domain" description="Fucosyltransferase C-terminal" evidence="15">
    <location>
        <begin position="309"/>
        <end position="371"/>
    </location>
</feature>
<dbReference type="Pfam" id="PF17039">
    <property type="entry name" value="Glyco_tran_10_N"/>
    <property type="match status" value="1"/>
</dbReference>
<evidence type="ECO:0000256" key="9">
    <source>
        <dbReference type="ARBA" id="ARBA00022989"/>
    </source>
</evidence>
<dbReference type="InterPro" id="IPR038577">
    <property type="entry name" value="GT10-like_C_sf"/>
</dbReference>
<proteinExistence type="inferred from homology"/>
<feature type="transmembrane region" description="Helical" evidence="13">
    <location>
        <begin position="7"/>
        <end position="27"/>
    </location>
</feature>
<dbReference type="PROSITE" id="PS51257">
    <property type="entry name" value="PROKAR_LIPOPROTEIN"/>
    <property type="match status" value="1"/>
</dbReference>